<dbReference type="AlphaFoldDB" id="A0A060JLI2"/>
<dbReference type="PROSITE" id="PS51257">
    <property type="entry name" value="PROKAR_LIPOPROTEIN"/>
    <property type="match status" value="1"/>
</dbReference>
<keyword evidence="5" id="KW-1185">Reference proteome</keyword>
<organism evidence="4 5">
    <name type="scientific">Rhodoluna lacicola</name>
    <dbReference type="NCBI Taxonomy" id="529884"/>
    <lineage>
        <taxon>Bacteria</taxon>
        <taxon>Bacillati</taxon>
        <taxon>Actinomycetota</taxon>
        <taxon>Actinomycetes</taxon>
        <taxon>Micrococcales</taxon>
        <taxon>Microbacteriaceae</taxon>
        <taxon>Luna cluster</taxon>
        <taxon>Luna-1 subcluster</taxon>
        <taxon>Rhodoluna</taxon>
    </lineage>
</organism>
<dbReference type="Proteomes" id="UP000067708">
    <property type="component" value="Chromosome"/>
</dbReference>
<dbReference type="KEGG" id="rla:Rhola_00006440"/>
<dbReference type="RefSeq" id="WP_051636241.1">
    <property type="nucleotide sequence ID" value="NZ_AP026911.1"/>
</dbReference>
<dbReference type="HOGENOM" id="CLU_019602_18_1_11"/>
<feature type="chain" id="PRO_5039696169" evidence="2">
    <location>
        <begin position="20"/>
        <end position="298"/>
    </location>
</feature>
<feature type="domain" description="Solute-binding protein family 3/N-terminal" evidence="3">
    <location>
        <begin position="55"/>
        <end position="286"/>
    </location>
</feature>
<evidence type="ECO:0000313" key="5">
    <source>
        <dbReference type="Proteomes" id="UP000067708"/>
    </source>
</evidence>
<dbReference type="SUPFAM" id="SSF53850">
    <property type="entry name" value="Periplasmic binding protein-like II"/>
    <property type="match status" value="1"/>
</dbReference>
<sequence length="298" mass="30898">MSISKFAGLAMLATASVFALTGCASGTPAAEETTAGTIAVDEAAAALLPAEFKDGISVASDIPYAPMELFDENDNPTGFDYDLSQAIGAKLGVKLTFNDQDWDGIIPSLQSGTHDIIMSGMNDTKERQEVLDFVDYFSAGFAVVVPAGNPEMIKSFADLCGKTVAIQTATAQIDLVNAVNPSCSKKIAVLEFPTDGDAQNAIRAGKASAGVNDGQVAAYTAQTAGEGKYFEVVVPTDAPEGYTSVLTGIGVLKKNADLTKAIQAAVQSLIDDGTYASLLDKWNLSAFAVAEATINGTK</sequence>
<dbReference type="eggNOG" id="COG0834">
    <property type="taxonomic scope" value="Bacteria"/>
</dbReference>
<dbReference type="Pfam" id="PF00497">
    <property type="entry name" value="SBP_bac_3"/>
    <property type="match status" value="1"/>
</dbReference>
<dbReference type="Gene3D" id="3.40.190.10">
    <property type="entry name" value="Periplasmic binding protein-like II"/>
    <property type="match status" value="2"/>
</dbReference>
<dbReference type="PANTHER" id="PTHR35936:SF17">
    <property type="entry name" value="ARGININE-BINDING EXTRACELLULAR PROTEIN ARTP"/>
    <property type="match status" value="1"/>
</dbReference>
<dbReference type="CDD" id="cd01004">
    <property type="entry name" value="PBP2_MidA_like"/>
    <property type="match status" value="1"/>
</dbReference>
<dbReference type="STRING" id="529884.Rhola_00006440"/>
<proteinExistence type="predicted"/>
<accession>A0A060JLI2</accession>
<evidence type="ECO:0000259" key="3">
    <source>
        <dbReference type="SMART" id="SM00062"/>
    </source>
</evidence>
<dbReference type="InterPro" id="IPR001638">
    <property type="entry name" value="Solute-binding_3/MltF_N"/>
</dbReference>
<dbReference type="OrthoDB" id="4633994at2"/>
<evidence type="ECO:0000256" key="1">
    <source>
        <dbReference type="ARBA" id="ARBA00022729"/>
    </source>
</evidence>
<dbReference type="PANTHER" id="PTHR35936">
    <property type="entry name" value="MEMBRANE-BOUND LYTIC MUREIN TRANSGLYCOSYLASE F"/>
    <property type="match status" value="1"/>
</dbReference>
<protein>
    <submittedName>
        <fullName evidence="4">ABC-type amino acid transport/signal transduction systems, periplasmic component/domain</fullName>
    </submittedName>
</protein>
<name>A0A060JLI2_9MICO</name>
<keyword evidence="1 2" id="KW-0732">Signal</keyword>
<evidence type="ECO:0000256" key="2">
    <source>
        <dbReference type="SAM" id="SignalP"/>
    </source>
</evidence>
<gene>
    <name evidence="4" type="ORF">Rhola_00006440</name>
</gene>
<feature type="signal peptide" evidence="2">
    <location>
        <begin position="1"/>
        <end position="19"/>
    </location>
</feature>
<dbReference type="SMART" id="SM00062">
    <property type="entry name" value="PBPb"/>
    <property type="match status" value="1"/>
</dbReference>
<dbReference type="EMBL" id="CP007490">
    <property type="protein sequence ID" value="AIC47453.1"/>
    <property type="molecule type" value="Genomic_DNA"/>
</dbReference>
<reference evidence="4 5" key="1">
    <citation type="journal article" date="2014" name="Int. J. Syst. Evol. Microbiol.">
        <title>Rhodoluna lacicola gen. nov., sp. nov., a planktonic freshwater bacterium with stream-lined genome.</title>
        <authorList>
            <person name="Hahn M."/>
            <person name="Schmidt J."/>
            <person name="Taipale S.J."/>
            <person name="Doolittle W.F."/>
            <person name="Koll U."/>
        </authorList>
    </citation>
    <scope>NUCLEOTIDE SEQUENCE [LARGE SCALE GENOMIC DNA]</scope>
    <source>
        <strain evidence="4 5">MWH-Ta8</strain>
    </source>
</reference>
<evidence type="ECO:0000313" key="4">
    <source>
        <dbReference type="EMBL" id="AIC47453.1"/>
    </source>
</evidence>